<dbReference type="InterPro" id="IPR036390">
    <property type="entry name" value="WH_DNA-bd_sf"/>
</dbReference>
<evidence type="ECO:0000313" key="3">
    <source>
        <dbReference type="Proteomes" id="UP000178636"/>
    </source>
</evidence>
<dbReference type="InterPro" id="IPR036388">
    <property type="entry name" value="WH-like_DNA-bd_sf"/>
</dbReference>
<comment type="caution">
    <text evidence="2">The sequence shown here is derived from an EMBL/GenBank/DDBJ whole genome shotgun (WGS) entry which is preliminary data.</text>
</comment>
<evidence type="ECO:0000259" key="1">
    <source>
        <dbReference type="Pfam" id="PF01978"/>
    </source>
</evidence>
<proteinExistence type="predicted"/>
<organism evidence="2 3">
    <name type="scientific">Candidatus Lloydbacteria bacterium RIFCSPHIGHO2_02_FULL_54_17</name>
    <dbReference type="NCBI Taxonomy" id="1798664"/>
    <lineage>
        <taxon>Bacteria</taxon>
        <taxon>Candidatus Lloydiibacteriota</taxon>
    </lineage>
</organism>
<evidence type="ECO:0000313" key="2">
    <source>
        <dbReference type="EMBL" id="OGZ13286.1"/>
    </source>
</evidence>
<dbReference type="InterPro" id="IPR011991">
    <property type="entry name" value="ArsR-like_HTH"/>
</dbReference>
<dbReference type="InterPro" id="IPR002831">
    <property type="entry name" value="Tscrpt_reg_TrmB_N"/>
</dbReference>
<sequence>MLEKYLEELGLSDKEAAVYLALLTFENAAPSTIAEKTKLNRSTVYVVLESLEKKGLASETNVGKTIHYQAAAPERLETYVEQQKLKLEEMERRLSDIIPQIKAVHREAGERPIIRVAYGKDAALAQTLEFYNVEDKEKTGYFIFNQDMLNEQYTPKELARVKEIRPTKKILGMSIYNAANPIPSNELTERRRVDDKEFPITADISIHEDRVHIVTLGEQATTMLIQSKDFANTLKTLFKLAFRSLK</sequence>
<dbReference type="SUPFAM" id="SSF46785">
    <property type="entry name" value="Winged helix' DNA-binding domain"/>
    <property type="match status" value="1"/>
</dbReference>
<protein>
    <recommendedName>
        <fullName evidence="1">Transcription regulator TrmB N-terminal domain-containing protein</fullName>
    </recommendedName>
</protein>
<dbReference type="AlphaFoldDB" id="A0A1G2DI94"/>
<dbReference type="PANTHER" id="PTHR34293">
    <property type="entry name" value="HTH-TYPE TRANSCRIPTIONAL REGULATOR TRMBL2"/>
    <property type="match status" value="1"/>
</dbReference>
<dbReference type="Pfam" id="PF01978">
    <property type="entry name" value="TrmB"/>
    <property type="match status" value="1"/>
</dbReference>
<reference evidence="2 3" key="1">
    <citation type="journal article" date="2016" name="Nat. Commun.">
        <title>Thousands of microbial genomes shed light on interconnected biogeochemical processes in an aquifer system.</title>
        <authorList>
            <person name="Anantharaman K."/>
            <person name="Brown C.T."/>
            <person name="Hug L.A."/>
            <person name="Sharon I."/>
            <person name="Castelle C.J."/>
            <person name="Probst A.J."/>
            <person name="Thomas B.C."/>
            <person name="Singh A."/>
            <person name="Wilkins M.J."/>
            <person name="Karaoz U."/>
            <person name="Brodie E.L."/>
            <person name="Williams K.H."/>
            <person name="Hubbard S.S."/>
            <person name="Banfield J.F."/>
        </authorList>
    </citation>
    <scope>NUCLEOTIDE SEQUENCE [LARGE SCALE GENOMIC DNA]</scope>
</reference>
<dbReference type="InterPro" id="IPR051797">
    <property type="entry name" value="TrmB-like"/>
</dbReference>
<gene>
    <name evidence="2" type="ORF">A3C93_00005</name>
</gene>
<name>A0A1G2DI94_9BACT</name>
<dbReference type="CDD" id="cd00090">
    <property type="entry name" value="HTH_ARSR"/>
    <property type="match status" value="1"/>
</dbReference>
<dbReference type="EMBL" id="MHLO01000005">
    <property type="protein sequence ID" value="OGZ13286.1"/>
    <property type="molecule type" value="Genomic_DNA"/>
</dbReference>
<dbReference type="Gene3D" id="1.10.10.10">
    <property type="entry name" value="Winged helix-like DNA-binding domain superfamily/Winged helix DNA-binding domain"/>
    <property type="match status" value="1"/>
</dbReference>
<dbReference type="Proteomes" id="UP000178636">
    <property type="component" value="Unassembled WGS sequence"/>
</dbReference>
<dbReference type="PANTHER" id="PTHR34293:SF1">
    <property type="entry name" value="HTH-TYPE TRANSCRIPTIONAL REGULATOR TRMBL2"/>
    <property type="match status" value="1"/>
</dbReference>
<accession>A0A1G2DI94</accession>
<dbReference type="STRING" id="1798664.A3C93_00005"/>
<feature type="domain" description="Transcription regulator TrmB N-terminal" evidence="1">
    <location>
        <begin position="6"/>
        <end position="74"/>
    </location>
</feature>